<dbReference type="Proteomes" id="UP000579945">
    <property type="component" value="Unassembled WGS sequence"/>
</dbReference>
<protein>
    <submittedName>
        <fullName evidence="2">Uncharacterized protein</fullName>
    </submittedName>
</protein>
<name>A0A7W5VA99_9ACTN</name>
<feature type="chain" id="PRO_5031151140" evidence="1">
    <location>
        <begin position="26"/>
        <end position="239"/>
    </location>
</feature>
<sequence>MKKIAAGLIAATMGGALLVTGGAAAQATALDVQIEDINPDPVVVAKGGEATASFYVDVTKGANVELKVEPVGDVRTFAAKNVTAIPDGDHWKFTVPFNSGDAGKWRATATAKKDGETDRDKAYFEVEIQAGKADTRISSFKASPDPVKKGRTIWFSGRLQADEDGWEGVRGGDVEIYFRASGSSGWKYVTRTESRWGGKFSAKTRAWKSGTFKAVYEGDDETNGSESRSDWVRVYRYHR</sequence>
<dbReference type="RefSeq" id="WP_183649414.1">
    <property type="nucleotide sequence ID" value="NZ_JACIBV010000001.1"/>
</dbReference>
<organism evidence="2 3">
    <name type="scientific">Nonomuraea dietziae</name>
    <dbReference type="NCBI Taxonomy" id="65515"/>
    <lineage>
        <taxon>Bacteria</taxon>
        <taxon>Bacillati</taxon>
        <taxon>Actinomycetota</taxon>
        <taxon>Actinomycetes</taxon>
        <taxon>Streptosporangiales</taxon>
        <taxon>Streptosporangiaceae</taxon>
        <taxon>Nonomuraea</taxon>
    </lineage>
</organism>
<evidence type="ECO:0000256" key="1">
    <source>
        <dbReference type="SAM" id="SignalP"/>
    </source>
</evidence>
<dbReference type="AlphaFoldDB" id="A0A7W5VA99"/>
<keyword evidence="3" id="KW-1185">Reference proteome</keyword>
<reference evidence="2 3" key="1">
    <citation type="submission" date="2020-08" db="EMBL/GenBank/DDBJ databases">
        <title>Sequencing the genomes of 1000 actinobacteria strains.</title>
        <authorList>
            <person name="Klenk H.-P."/>
        </authorList>
    </citation>
    <scope>NUCLEOTIDE SEQUENCE [LARGE SCALE GENOMIC DNA]</scope>
    <source>
        <strain evidence="2 3">DSM 44320</strain>
    </source>
</reference>
<proteinExistence type="predicted"/>
<accession>A0A7W5VA99</accession>
<evidence type="ECO:0000313" key="3">
    <source>
        <dbReference type="Proteomes" id="UP000579945"/>
    </source>
</evidence>
<dbReference type="EMBL" id="JACIBV010000001">
    <property type="protein sequence ID" value="MBB3728025.1"/>
    <property type="molecule type" value="Genomic_DNA"/>
</dbReference>
<dbReference type="GeneID" id="95390289"/>
<gene>
    <name evidence="2" type="ORF">FHR33_003885</name>
</gene>
<comment type="caution">
    <text evidence="2">The sequence shown here is derived from an EMBL/GenBank/DDBJ whole genome shotgun (WGS) entry which is preliminary data.</text>
</comment>
<keyword evidence="1" id="KW-0732">Signal</keyword>
<feature type="signal peptide" evidence="1">
    <location>
        <begin position="1"/>
        <end position="25"/>
    </location>
</feature>
<evidence type="ECO:0000313" key="2">
    <source>
        <dbReference type="EMBL" id="MBB3728025.1"/>
    </source>
</evidence>